<dbReference type="RefSeq" id="WP_141703373.1">
    <property type="nucleotide sequence ID" value="NZ_MCRJ01000009.1"/>
</dbReference>
<dbReference type="EMBL" id="MCRJ01000009">
    <property type="protein sequence ID" value="ODN72038.1"/>
    <property type="molecule type" value="Genomic_DNA"/>
</dbReference>
<evidence type="ECO:0000313" key="2">
    <source>
        <dbReference type="Proteomes" id="UP000094622"/>
    </source>
</evidence>
<name>A0A1E3H6T0_9HYPH</name>
<dbReference type="AlphaFoldDB" id="A0A1E3H6T0"/>
<gene>
    <name evidence="1" type="ORF">A6302_00663</name>
</gene>
<keyword evidence="2" id="KW-1185">Reference proteome</keyword>
<protein>
    <submittedName>
        <fullName evidence="1">Uncharacterized protein</fullName>
    </submittedName>
</protein>
<organism evidence="1 2">
    <name type="scientific">Methylobrevis pamukkalensis</name>
    <dbReference type="NCBI Taxonomy" id="1439726"/>
    <lineage>
        <taxon>Bacteria</taxon>
        <taxon>Pseudomonadati</taxon>
        <taxon>Pseudomonadota</taxon>
        <taxon>Alphaproteobacteria</taxon>
        <taxon>Hyphomicrobiales</taxon>
        <taxon>Pleomorphomonadaceae</taxon>
        <taxon>Methylobrevis</taxon>
    </lineage>
</organism>
<accession>A0A1E3H6T0</accession>
<dbReference type="Proteomes" id="UP000094622">
    <property type="component" value="Unassembled WGS sequence"/>
</dbReference>
<proteinExistence type="predicted"/>
<dbReference type="OrthoDB" id="1726708at2"/>
<sequence>MSDDLFGPISFGHGARWNPLTRATDDPDILPIHAVLDVMLVIRGTRPNVALGLADEFVWAGEWGLAIESIEGELAGLGLPLTELEREVLRRARALIFGGVPDSSG</sequence>
<comment type="caution">
    <text evidence="1">The sequence shown here is derived from an EMBL/GenBank/DDBJ whole genome shotgun (WGS) entry which is preliminary data.</text>
</comment>
<reference evidence="1 2" key="1">
    <citation type="submission" date="2016-07" db="EMBL/GenBank/DDBJ databases">
        <title>Draft Genome Sequence of Methylobrevis pamukkalensis PK2.</title>
        <authorList>
            <person name="Vasilenko O.V."/>
            <person name="Doronina N.V."/>
            <person name="Shmareva M.N."/>
            <person name="Tarlachkov S.V."/>
            <person name="Mustakhimov I."/>
            <person name="Trotsenko Y.A."/>
        </authorList>
    </citation>
    <scope>NUCLEOTIDE SEQUENCE [LARGE SCALE GENOMIC DNA]</scope>
    <source>
        <strain evidence="1 2">PK2</strain>
    </source>
</reference>
<evidence type="ECO:0000313" key="1">
    <source>
        <dbReference type="EMBL" id="ODN72038.1"/>
    </source>
</evidence>